<dbReference type="Proteomes" id="UP000183832">
    <property type="component" value="Unassembled WGS sequence"/>
</dbReference>
<dbReference type="InterPro" id="IPR001173">
    <property type="entry name" value="Glyco_trans_2-like"/>
</dbReference>
<keyword evidence="10" id="KW-0735">Signal-anchor</keyword>
<keyword evidence="9" id="KW-0430">Lectin</keyword>
<evidence type="ECO:0000256" key="3">
    <source>
        <dbReference type="ARBA" id="ARBA00004922"/>
    </source>
</evidence>
<dbReference type="Gene3D" id="3.90.550.10">
    <property type="entry name" value="Spore Coat Polysaccharide Biosynthesis Protein SpsA, Chain A"/>
    <property type="match status" value="1"/>
</dbReference>
<evidence type="ECO:0000256" key="2">
    <source>
        <dbReference type="ARBA" id="ARBA00004323"/>
    </source>
</evidence>
<dbReference type="GO" id="GO:0000139">
    <property type="term" value="C:Golgi membrane"/>
    <property type="evidence" value="ECO:0007669"/>
    <property type="project" value="UniProtKB-SubCell"/>
</dbReference>
<keyword evidence="19" id="KW-1185">Reference proteome</keyword>
<keyword evidence="5" id="KW-0328">Glycosyltransferase</keyword>
<evidence type="ECO:0000313" key="19">
    <source>
        <dbReference type="Proteomes" id="UP000183832"/>
    </source>
</evidence>
<dbReference type="GO" id="GO:0030246">
    <property type="term" value="F:carbohydrate binding"/>
    <property type="evidence" value="ECO:0007669"/>
    <property type="project" value="UniProtKB-KW"/>
</dbReference>
<keyword evidence="13" id="KW-0472">Membrane</keyword>
<feature type="chain" id="PRO_5012972655" evidence="16">
    <location>
        <begin position="24"/>
        <end position="643"/>
    </location>
</feature>
<dbReference type="EMBL" id="CVRI01000064">
    <property type="protein sequence ID" value="CRL04953.1"/>
    <property type="molecule type" value="Genomic_DNA"/>
</dbReference>
<evidence type="ECO:0000256" key="4">
    <source>
        <dbReference type="ARBA" id="ARBA00005680"/>
    </source>
</evidence>
<evidence type="ECO:0000256" key="5">
    <source>
        <dbReference type="ARBA" id="ARBA00022676"/>
    </source>
</evidence>
<organism evidence="18 19">
    <name type="scientific">Clunio marinus</name>
    <dbReference type="NCBI Taxonomy" id="568069"/>
    <lineage>
        <taxon>Eukaryota</taxon>
        <taxon>Metazoa</taxon>
        <taxon>Ecdysozoa</taxon>
        <taxon>Arthropoda</taxon>
        <taxon>Hexapoda</taxon>
        <taxon>Insecta</taxon>
        <taxon>Pterygota</taxon>
        <taxon>Neoptera</taxon>
        <taxon>Endopterygota</taxon>
        <taxon>Diptera</taxon>
        <taxon>Nematocera</taxon>
        <taxon>Chironomoidea</taxon>
        <taxon>Chironomidae</taxon>
        <taxon>Clunio</taxon>
    </lineage>
</organism>
<gene>
    <name evidence="18" type="ORF">CLUMA_CG018212</name>
</gene>
<feature type="domain" description="Glycosyltransferase 2-like" evidence="17">
    <location>
        <begin position="210"/>
        <end position="395"/>
    </location>
</feature>
<keyword evidence="12" id="KW-0333">Golgi apparatus</keyword>
<dbReference type="PANTHER" id="PTHR11675:SF131">
    <property type="entry name" value="POLYPEPTIDE N-ACETYLGALACTOSAMINYLTRANSFERASE 9-RELATED"/>
    <property type="match status" value="1"/>
</dbReference>
<evidence type="ECO:0000256" key="8">
    <source>
        <dbReference type="ARBA" id="ARBA00022723"/>
    </source>
</evidence>
<accession>A0A1J1J270</accession>
<evidence type="ECO:0000256" key="14">
    <source>
        <dbReference type="ARBA" id="ARBA00023157"/>
    </source>
</evidence>
<reference evidence="18 19" key="1">
    <citation type="submission" date="2015-04" db="EMBL/GenBank/DDBJ databases">
        <authorList>
            <person name="Syromyatnikov M.Y."/>
            <person name="Popov V.N."/>
        </authorList>
    </citation>
    <scope>NUCLEOTIDE SEQUENCE [LARGE SCALE GENOMIC DNA]</scope>
</reference>
<evidence type="ECO:0000256" key="13">
    <source>
        <dbReference type="ARBA" id="ARBA00023136"/>
    </source>
</evidence>
<comment type="subcellular location">
    <subcellularLocation>
        <location evidence="2">Golgi apparatus membrane</location>
        <topology evidence="2">Single-pass type II membrane protein</topology>
    </subcellularLocation>
</comment>
<dbReference type="STRING" id="568069.A0A1J1J270"/>
<dbReference type="SUPFAM" id="SSF53448">
    <property type="entry name" value="Nucleotide-diphospho-sugar transferases"/>
    <property type="match status" value="1"/>
</dbReference>
<evidence type="ECO:0000313" key="18">
    <source>
        <dbReference type="EMBL" id="CRL04953.1"/>
    </source>
</evidence>
<keyword evidence="8" id="KW-0479">Metal-binding</keyword>
<evidence type="ECO:0000256" key="6">
    <source>
        <dbReference type="ARBA" id="ARBA00022679"/>
    </source>
</evidence>
<dbReference type="GO" id="GO:0006493">
    <property type="term" value="P:protein O-linked glycosylation"/>
    <property type="evidence" value="ECO:0007669"/>
    <property type="project" value="TreeGrafter"/>
</dbReference>
<dbReference type="Pfam" id="PF00535">
    <property type="entry name" value="Glycos_transf_2"/>
    <property type="match status" value="1"/>
</dbReference>
<name>A0A1J1J270_9DIPT</name>
<evidence type="ECO:0000256" key="7">
    <source>
        <dbReference type="ARBA" id="ARBA00022692"/>
    </source>
</evidence>
<sequence>MTSCKYLALSLWIFVALYLIAWDNKEFEEIREKKFYDIDVEQLINRNFARVAERERLEVYEDKSNKKVLENDFKQKKNDNEIDVEVEEYYEEKENKNHVKSNDVRKIELLHDKPEQLVLKQVILPKPTLSPEILKLHERLNLTNPGHLGAPVVLPKQLDFDIETMVNNSRDKYQINEFVSRLVPLDRELPDIRTDYCKNMKYSENLPKVSVILVFHNEAMSMILRSIHSILNRSPEHLLGEIVLIDDCSDIENLRIPLKKEVDKLPKVRIIRSPTRIGLIKARMMGCVNAKGPALIFMDAHMEVTPGWLEPLLDRLAINKNITAISVVDTLDMNTLEYRYRKDPNRIPITGFDWNMIFKWIEVPEFELKRRKDPNEPINSPTMLGAFFTIDKEYFELLGMYDEEFDIWGAENLELVEILKKFMTQLPFKVWMCGGKVEVIPCSRVGHLFRKKFPYKWPNGNGVVWRNTDRLAEVWLDEYKRFYYRSQRKRTDYGDVSKQKKLREDLQCKSFKWYIENVYPNVQYPEKIRDPVEINQNSTEKNRNILVVDKQVTIATEDTTTLKKESNKLNITQADAKEIEGKEKDVKAYANNKNEKILNRIDENKIQSNDSVVKEVVTPANVKEKASTKSFEAETTSTLKNES</sequence>
<keyword evidence="6" id="KW-0808">Transferase</keyword>
<dbReference type="OrthoDB" id="10395637at2759"/>
<proteinExistence type="inferred from homology"/>
<dbReference type="AlphaFoldDB" id="A0A1J1J270"/>
<evidence type="ECO:0000256" key="12">
    <source>
        <dbReference type="ARBA" id="ARBA00023034"/>
    </source>
</evidence>
<keyword evidence="7" id="KW-0812">Transmembrane</keyword>
<dbReference type="InterPro" id="IPR045885">
    <property type="entry name" value="GalNAc-T"/>
</dbReference>
<evidence type="ECO:0000256" key="9">
    <source>
        <dbReference type="ARBA" id="ARBA00022734"/>
    </source>
</evidence>
<keyword evidence="16" id="KW-0732">Signal</keyword>
<dbReference type="InterPro" id="IPR029044">
    <property type="entry name" value="Nucleotide-diphossugar_trans"/>
</dbReference>
<comment type="cofactor">
    <cofactor evidence="1">
        <name>Mn(2+)</name>
        <dbReference type="ChEBI" id="CHEBI:29035"/>
    </cofactor>
</comment>
<keyword evidence="15" id="KW-0464">Manganese</keyword>
<dbReference type="GO" id="GO:0046872">
    <property type="term" value="F:metal ion binding"/>
    <property type="evidence" value="ECO:0007669"/>
    <property type="project" value="UniProtKB-KW"/>
</dbReference>
<evidence type="ECO:0000256" key="16">
    <source>
        <dbReference type="SAM" id="SignalP"/>
    </source>
</evidence>
<feature type="signal peptide" evidence="16">
    <location>
        <begin position="1"/>
        <end position="23"/>
    </location>
</feature>
<evidence type="ECO:0000256" key="11">
    <source>
        <dbReference type="ARBA" id="ARBA00022989"/>
    </source>
</evidence>
<comment type="pathway">
    <text evidence="3">Protein modification; protein glycosylation.</text>
</comment>
<dbReference type="CDD" id="cd02510">
    <property type="entry name" value="pp-GalNAc-T"/>
    <property type="match status" value="1"/>
</dbReference>
<evidence type="ECO:0000256" key="15">
    <source>
        <dbReference type="ARBA" id="ARBA00023211"/>
    </source>
</evidence>
<dbReference type="FunFam" id="3.90.550.10:FF:000021">
    <property type="entry name" value="Polypeptide N-acetylgalactosaminyltransferase"/>
    <property type="match status" value="1"/>
</dbReference>
<dbReference type="GO" id="GO:0004653">
    <property type="term" value="F:polypeptide N-acetylgalactosaminyltransferase activity"/>
    <property type="evidence" value="ECO:0007669"/>
    <property type="project" value="UniProtKB-ARBA"/>
</dbReference>
<comment type="similarity">
    <text evidence="4">Belongs to the glycosyltransferase 2 family. GalNAc-T subfamily.</text>
</comment>
<keyword evidence="14" id="KW-1015">Disulfide bond</keyword>
<evidence type="ECO:0000259" key="17">
    <source>
        <dbReference type="Pfam" id="PF00535"/>
    </source>
</evidence>
<protein>
    <submittedName>
        <fullName evidence="18">CLUMA_CG018212, isoform A</fullName>
    </submittedName>
</protein>
<evidence type="ECO:0000256" key="10">
    <source>
        <dbReference type="ARBA" id="ARBA00022968"/>
    </source>
</evidence>
<dbReference type="PANTHER" id="PTHR11675">
    <property type="entry name" value="N-ACETYLGALACTOSAMINYLTRANSFERASE"/>
    <property type="match status" value="1"/>
</dbReference>
<keyword evidence="11" id="KW-1133">Transmembrane helix</keyword>
<evidence type="ECO:0000256" key="1">
    <source>
        <dbReference type="ARBA" id="ARBA00001936"/>
    </source>
</evidence>